<dbReference type="NCBIfam" id="TIGR00406">
    <property type="entry name" value="prmA"/>
    <property type="match status" value="1"/>
</dbReference>
<keyword evidence="3 6" id="KW-0489">Methyltransferase</keyword>
<keyword evidence="4 6" id="KW-0808">Transferase</keyword>
<reference evidence="7" key="2">
    <citation type="journal article" date="2021" name="Sci. Rep.">
        <title>The distribution of antibiotic resistance genes in chicken gut microbiota commensals.</title>
        <authorList>
            <person name="Juricova H."/>
            <person name="Matiasovicova J."/>
            <person name="Kubasova T."/>
            <person name="Cejkova D."/>
            <person name="Rychlik I."/>
        </authorList>
    </citation>
    <scope>NUCLEOTIDE SEQUENCE</scope>
    <source>
        <strain evidence="7">An559</strain>
    </source>
</reference>
<keyword evidence="5 6" id="KW-0949">S-adenosyl-L-methionine</keyword>
<dbReference type="PANTHER" id="PTHR43648">
    <property type="entry name" value="ELECTRON TRANSFER FLAVOPROTEIN BETA SUBUNIT LYSINE METHYLTRANSFERASE"/>
    <property type="match status" value="1"/>
</dbReference>
<comment type="catalytic activity">
    <reaction evidence="6">
        <text>L-lysyl-[protein] + 3 S-adenosyl-L-methionine = N(6),N(6),N(6)-trimethyl-L-lysyl-[protein] + 3 S-adenosyl-L-homocysteine + 3 H(+)</text>
        <dbReference type="Rhea" id="RHEA:54192"/>
        <dbReference type="Rhea" id="RHEA-COMP:9752"/>
        <dbReference type="Rhea" id="RHEA-COMP:13826"/>
        <dbReference type="ChEBI" id="CHEBI:15378"/>
        <dbReference type="ChEBI" id="CHEBI:29969"/>
        <dbReference type="ChEBI" id="CHEBI:57856"/>
        <dbReference type="ChEBI" id="CHEBI:59789"/>
        <dbReference type="ChEBI" id="CHEBI:61961"/>
    </reaction>
</comment>
<keyword evidence="2 6" id="KW-0963">Cytoplasm</keyword>
<evidence type="ECO:0000313" key="7">
    <source>
        <dbReference type="EMBL" id="MBM6921299.1"/>
    </source>
</evidence>
<dbReference type="GO" id="GO:0008276">
    <property type="term" value="F:protein methyltransferase activity"/>
    <property type="evidence" value="ECO:0007669"/>
    <property type="project" value="UniProtKB-UniRule"/>
</dbReference>
<name>A0A938X864_9FIRM</name>
<keyword evidence="7" id="KW-0687">Ribonucleoprotein</keyword>
<comment type="function">
    <text evidence="6">Methylates ribosomal protein L11.</text>
</comment>
<dbReference type="PANTHER" id="PTHR43648:SF1">
    <property type="entry name" value="ELECTRON TRANSFER FLAVOPROTEIN BETA SUBUNIT LYSINE METHYLTRANSFERASE"/>
    <property type="match status" value="1"/>
</dbReference>
<evidence type="ECO:0000256" key="6">
    <source>
        <dbReference type="HAMAP-Rule" id="MF_00735"/>
    </source>
</evidence>
<evidence type="ECO:0000256" key="3">
    <source>
        <dbReference type="ARBA" id="ARBA00022603"/>
    </source>
</evidence>
<feature type="binding site" evidence="6">
    <location>
        <position position="165"/>
    </location>
    <ligand>
        <name>S-adenosyl-L-methionine</name>
        <dbReference type="ChEBI" id="CHEBI:59789"/>
    </ligand>
</feature>
<evidence type="ECO:0000256" key="4">
    <source>
        <dbReference type="ARBA" id="ARBA00022679"/>
    </source>
</evidence>
<keyword evidence="8" id="KW-1185">Reference proteome</keyword>
<dbReference type="AlphaFoldDB" id="A0A938X864"/>
<dbReference type="Gene3D" id="3.40.50.150">
    <property type="entry name" value="Vaccinia Virus protein VP39"/>
    <property type="match status" value="1"/>
</dbReference>
<dbReference type="InterPro" id="IPR050078">
    <property type="entry name" value="Ribosomal_L11_MeTrfase_PrmA"/>
</dbReference>
<dbReference type="RefSeq" id="WP_204447095.1">
    <property type="nucleotide sequence ID" value="NZ_JACJKY010000014.1"/>
</dbReference>
<feature type="binding site" evidence="6">
    <location>
        <position position="208"/>
    </location>
    <ligand>
        <name>S-adenosyl-L-methionine</name>
        <dbReference type="ChEBI" id="CHEBI:59789"/>
    </ligand>
</feature>
<comment type="similarity">
    <text evidence="1 6">Belongs to the methyltransferase superfamily. PrmA family.</text>
</comment>
<dbReference type="CDD" id="cd02440">
    <property type="entry name" value="AdoMet_MTases"/>
    <property type="match status" value="1"/>
</dbReference>
<dbReference type="EMBL" id="JACJKY010000014">
    <property type="protein sequence ID" value="MBM6921299.1"/>
    <property type="molecule type" value="Genomic_DNA"/>
</dbReference>
<dbReference type="EC" id="2.1.1.-" evidence="6"/>
<dbReference type="SUPFAM" id="SSF53335">
    <property type="entry name" value="S-adenosyl-L-methionine-dependent methyltransferases"/>
    <property type="match status" value="1"/>
</dbReference>
<dbReference type="InterPro" id="IPR029063">
    <property type="entry name" value="SAM-dependent_MTases_sf"/>
</dbReference>
<accession>A0A938X864</accession>
<dbReference type="HAMAP" id="MF_00735">
    <property type="entry name" value="Methyltr_PrmA"/>
    <property type="match status" value="1"/>
</dbReference>
<evidence type="ECO:0000256" key="1">
    <source>
        <dbReference type="ARBA" id="ARBA00009741"/>
    </source>
</evidence>
<dbReference type="GO" id="GO:0032259">
    <property type="term" value="P:methylation"/>
    <property type="evidence" value="ECO:0007669"/>
    <property type="project" value="UniProtKB-KW"/>
</dbReference>
<dbReference type="Pfam" id="PF06325">
    <property type="entry name" value="PrmA"/>
    <property type="match status" value="1"/>
</dbReference>
<dbReference type="GO" id="GO:0005737">
    <property type="term" value="C:cytoplasm"/>
    <property type="evidence" value="ECO:0007669"/>
    <property type="project" value="UniProtKB-SubCell"/>
</dbReference>
<feature type="binding site" evidence="6">
    <location>
        <position position="251"/>
    </location>
    <ligand>
        <name>S-adenosyl-L-methionine</name>
        <dbReference type="ChEBI" id="CHEBI:59789"/>
    </ligand>
</feature>
<comment type="subcellular location">
    <subcellularLocation>
        <location evidence="6">Cytoplasm</location>
    </subcellularLocation>
</comment>
<sequence length="315" mass="34767">MNYKQISIFTTTPAIDIVSGLLTMHGIRGVMIEDAQDFTDFLSDTTIHWDYVEEELMRLKTVETNVTFYLPDNLQGIETLGEIKKALPLLREENPEIDLGRLELSFADVNEEDWSTAWKKYYHPTKIGDRLVIVPCWEEYETAPNEVRVTLDPGMAFGTGTHETTRLCMRLLDKTVKPENTVLDIGTGSGILAITALLLGAKSAVGVDIDSVAVRVAQENADLNGVGGKITLLCGDLTEQVSGTYDIICANIVADVILRLSSVVTQFMHKDSVLLVSGIIEERCEEIKQALTKQGLAVHEVLTENGWAAIRLTLA</sequence>
<reference evidence="7" key="1">
    <citation type="submission" date="2020-08" db="EMBL/GenBank/DDBJ databases">
        <authorList>
            <person name="Cejkova D."/>
            <person name="Kubasova T."/>
            <person name="Jahodarova E."/>
            <person name="Rychlik I."/>
        </authorList>
    </citation>
    <scope>NUCLEOTIDE SEQUENCE</scope>
    <source>
        <strain evidence="7">An559</strain>
    </source>
</reference>
<organism evidence="7 8">
    <name type="scientific">Merdimmobilis hominis</name>
    <dbReference type="NCBI Taxonomy" id="2897707"/>
    <lineage>
        <taxon>Bacteria</taxon>
        <taxon>Bacillati</taxon>
        <taxon>Bacillota</taxon>
        <taxon>Clostridia</taxon>
        <taxon>Eubacteriales</taxon>
        <taxon>Oscillospiraceae</taxon>
        <taxon>Merdimmobilis</taxon>
    </lineage>
</organism>
<evidence type="ECO:0000256" key="2">
    <source>
        <dbReference type="ARBA" id="ARBA00022490"/>
    </source>
</evidence>
<protein>
    <recommendedName>
        <fullName evidence="6">Ribosomal protein L11 methyltransferase</fullName>
        <shortName evidence="6">L11 Mtase</shortName>
        <ecNumber evidence="6">2.1.1.-</ecNumber>
    </recommendedName>
</protein>
<evidence type="ECO:0000313" key="8">
    <source>
        <dbReference type="Proteomes" id="UP000774750"/>
    </source>
</evidence>
<dbReference type="PIRSF" id="PIRSF000401">
    <property type="entry name" value="RPL11_MTase"/>
    <property type="match status" value="1"/>
</dbReference>
<dbReference type="GO" id="GO:0005840">
    <property type="term" value="C:ribosome"/>
    <property type="evidence" value="ECO:0007669"/>
    <property type="project" value="UniProtKB-KW"/>
</dbReference>
<comment type="caution">
    <text evidence="7">The sequence shown here is derived from an EMBL/GenBank/DDBJ whole genome shotgun (WGS) entry which is preliminary data.</text>
</comment>
<gene>
    <name evidence="6 7" type="primary">prmA</name>
    <name evidence="7" type="ORF">H6A12_09040</name>
</gene>
<dbReference type="Proteomes" id="UP000774750">
    <property type="component" value="Unassembled WGS sequence"/>
</dbReference>
<keyword evidence="7" id="KW-0689">Ribosomal protein</keyword>
<proteinExistence type="inferred from homology"/>
<evidence type="ECO:0000256" key="5">
    <source>
        <dbReference type="ARBA" id="ARBA00022691"/>
    </source>
</evidence>
<dbReference type="InterPro" id="IPR004498">
    <property type="entry name" value="Ribosomal_PrmA_MeTrfase"/>
</dbReference>
<feature type="binding site" evidence="6">
    <location>
        <position position="186"/>
    </location>
    <ligand>
        <name>S-adenosyl-L-methionine</name>
        <dbReference type="ChEBI" id="CHEBI:59789"/>
    </ligand>
</feature>